<evidence type="ECO:0000259" key="5">
    <source>
        <dbReference type="PROSITE" id="PS50977"/>
    </source>
</evidence>
<evidence type="ECO:0000256" key="2">
    <source>
        <dbReference type="ARBA" id="ARBA00023125"/>
    </source>
</evidence>
<dbReference type="Gene3D" id="1.10.357.10">
    <property type="entry name" value="Tetracycline Repressor, domain 2"/>
    <property type="match status" value="1"/>
</dbReference>
<dbReference type="Pfam" id="PF17937">
    <property type="entry name" value="TetR_C_28"/>
    <property type="match status" value="1"/>
</dbReference>
<name>A0A014QFB1_9BURK</name>
<feature type="DNA-binding region" description="H-T-H motif" evidence="4">
    <location>
        <begin position="29"/>
        <end position="48"/>
    </location>
</feature>
<dbReference type="PATRIC" id="fig|1457173.3.peg.246"/>
<feature type="domain" description="HTH tetR-type" evidence="5">
    <location>
        <begin position="6"/>
        <end position="66"/>
    </location>
</feature>
<dbReference type="InterPro" id="IPR050109">
    <property type="entry name" value="HTH-type_TetR-like_transc_reg"/>
</dbReference>
<evidence type="ECO:0000313" key="6">
    <source>
        <dbReference type="EMBL" id="EXU81952.1"/>
    </source>
</evidence>
<dbReference type="PANTHER" id="PTHR30055:SF234">
    <property type="entry name" value="HTH-TYPE TRANSCRIPTIONAL REGULATOR BETI"/>
    <property type="match status" value="1"/>
</dbReference>
<evidence type="ECO:0000256" key="4">
    <source>
        <dbReference type="PROSITE-ProRule" id="PRU00335"/>
    </source>
</evidence>
<keyword evidence="7" id="KW-1185">Reference proteome</keyword>
<dbReference type="InterPro" id="IPR009057">
    <property type="entry name" value="Homeodomain-like_sf"/>
</dbReference>
<keyword evidence="2 4" id="KW-0238">DNA-binding</keyword>
<evidence type="ECO:0000313" key="7">
    <source>
        <dbReference type="Proteomes" id="UP000020766"/>
    </source>
</evidence>
<proteinExistence type="predicted"/>
<dbReference type="RefSeq" id="WP_042412641.1">
    <property type="nucleotide sequence ID" value="NZ_JBOK01000001.1"/>
</dbReference>
<keyword evidence="1" id="KW-0805">Transcription regulation</keyword>
<dbReference type="SUPFAM" id="SSF46689">
    <property type="entry name" value="Homeodomain-like"/>
    <property type="match status" value="1"/>
</dbReference>
<reference evidence="6 7" key="1">
    <citation type="submission" date="2014-01" db="EMBL/GenBank/DDBJ databases">
        <title>Interspecies Systems Biology Uncovers Metabolites Affecting C. elegans Gene Expression and Life History Traits.</title>
        <authorList>
            <person name="Watson E."/>
            <person name="Macneil L.T."/>
            <person name="Ritter A.D."/>
            <person name="Yilmaz L.S."/>
            <person name="Rosebrock A.P."/>
            <person name="Caudy A.A."/>
            <person name="Walhout A.J."/>
        </authorList>
    </citation>
    <scope>NUCLEOTIDE SEQUENCE [LARGE SCALE GENOMIC DNA]</scope>
    <source>
        <strain evidence="6 7">DA1877</strain>
    </source>
</reference>
<dbReference type="PROSITE" id="PS50977">
    <property type="entry name" value="HTH_TETR_2"/>
    <property type="match status" value="1"/>
</dbReference>
<dbReference type="InterPro" id="IPR001647">
    <property type="entry name" value="HTH_TetR"/>
</dbReference>
<dbReference type="Proteomes" id="UP000020766">
    <property type="component" value="Unassembled WGS sequence"/>
</dbReference>
<protein>
    <recommendedName>
        <fullName evidence="5">HTH tetR-type domain-containing protein</fullName>
    </recommendedName>
</protein>
<dbReference type="InterPro" id="IPR041479">
    <property type="entry name" value="TetR_CgmR_C"/>
</dbReference>
<dbReference type="GO" id="GO:0003700">
    <property type="term" value="F:DNA-binding transcription factor activity"/>
    <property type="evidence" value="ECO:0007669"/>
    <property type="project" value="TreeGrafter"/>
</dbReference>
<dbReference type="PANTHER" id="PTHR30055">
    <property type="entry name" value="HTH-TYPE TRANSCRIPTIONAL REGULATOR RUTR"/>
    <property type="match status" value="1"/>
</dbReference>
<dbReference type="GO" id="GO:0000976">
    <property type="term" value="F:transcription cis-regulatory region binding"/>
    <property type="evidence" value="ECO:0007669"/>
    <property type="project" value="TreeGrafter"/>
</dbReference>
<dbReference type="Pfam" id="PF00440">
    <property type="entry name" value="TetR_N"/>
    <property type="match status" value="1"/>
</dbReference>
<evidence type="ECO:0000256" key="1">
    <source>
        <dbReference type="ARBA" id="ARBA00023015"/>
    </source>
</evidence>
<sequence>MARKPSIDKARLLEAAEQIIVARGAAALSFDAIAKAAGVSKGGVQNTFGTKEGLLAALYEYLDSGYQARFDSARAEGASSVDAYVDAVTTAASAVNQRIAAFSLAITQEPESRACLRAWYAQVFDQLSAATPEGRQEILRLCALEGALMLRFMDLLPLQDSDWAQVFADLRQ</sequence>
<gene>
    <name evidence="6" type="ORF">AX13_01205</name>
</gene>
<accession>A0A014QFB1</accession>
<keyword evidence="3" id="KW-0804">Transcription</keyword>
<dbReference type="AlphaFoldDB" id="A0A014QFB1"/>
<dbReference type="PRINTS" id="PR00455">
    <property type="entry name" value="HTHTETR"/>
</dbReference>
<dbReference type="GeneID" id="74938146"/>
<comment type="caution">
    <text evidence="6">The sequence shown here is derived from an EMBL/GenBank/DDBJ whole genome shotgun (WGS) entry which is preliminary data.</text>
</comment>
<dbReference type="EMBL" id="JBOK01000001">
    <property type="protein sequence ID" value="EXU81952.1"/>
    <property type="molecule type" value="Genomic_DNA"/>
</dbReference>
<dbReference type="STRING" id="225991.MA05_09365"/>
<organism evidence="6 7">
    <name type="scientific">Comamonas aquatica DA1877</name>
    <dbReference type="NCBI Taxonomy" id="1457173"/>
    <lineage>
        <taxon>Bacteria</taxon>
        <taxon>Pseudomonadati</taxon>
        <taxon>Pseudomonadota</taxon>
        <taxon>Betaproteobacteria</taxon>
        <taxon>Burkholderiales</taxon>
        <taxon>Comamonadaceae</taxon>
        <taxon>Comamonas</taxon>
    </lineage>
</organism>
<evidence type="ECO:0000256" key="3">
    <source>
        <dbReference type="ARBA" id="ARBA00023163"/>
    </source>
</evidence>